<feature type="transmembrane region" description="Helical" evidence="1">
    <location>
        <begin position="69"/>
        <end position="88"/>
    </location>
</feature>
<organism evidence="2 3">
    <name type="scientific">Nocardioides anomalus</name>
    <dbReference type="NCBI Taxonomy" id="2712223"/>
    <lineage>
        <taxon>Bacteria</taxon>
        <taxon>Bacillati</taxon>
        <taxon>Actinomycetota</taxon>
        <taxon>Actinomycetes</taxon>
        <taxon>Propionibacteriales</taxon>
        <taxon>Nocardioidaceae</taxon>
        <taxon>Nocardioides</taxon>
    </lineage>
</organism>
<gene>
    <name evidence="2" type="ORF">G5V58_04025</name>
</gene>
<dbReference type="Proteomes" id="UP000502996">
    <property type="component" value="Chromosome"/>
</dbReference>
<dbReference type="AlphaFoldDB" id="A0A6G6WA20"/>
<keyword evidence="1" id="KW-1133">Transmembrane helix</keyword>
<accession>A0A6G6WA20</accession>
<protein>
    <recommendedName>
        <fullName evidence="4">DUF3040 domain-containing protein</fullName>
    </recommendedName>
</protein>
<dbReference type="EMBL" id="CP049257">
    <property type="protein sequence ID" value="QIG42049.1"/>
    <property type="molecule type" value="Genomic_DNA"/>
</dbReference>
<name>A0A6G6WA20_9ACTN</name>
<keyword evidence="1" id="KW-0812">Transmembrane</keyword>
<evidence type="ECO:0000256" key="1">
    <source>
        <dbReference type="SAM" id="Phobius"/>
    </source>
</evidence>
<evidence type="ECO:0008006" key="4">
    <source>
        <dbReference type="Google" id="ProtNLM"/>
    </source>
</evidence>
<keyword evidence="3" id="KW-1185">Reference proteome</keyword>
<evidence type="ECO:0000313" key="3">
    <source>
        <dbReference type="Proteomes" id="UP000502996"/>
    </source>
</evidence>
<dbReference type="RefSeq" id="WP_165228975.1">
    <property type="nucleotide sequence ID" value="NZ_CP049257.1"/>
</dbReference>
<dbReference type="KEGG" id="nano:G5V58_04025"/>
<proteinExistence type="predicted"/>
<reference evidence="2 3" key="1">
    <citation type="submission" date="2020-02" db="EMBL/GenBank/DDBJ databases">
        <title>Full genome sequence of Nocardioides sp. R-3366.</title>
        <authorList>
            <person name="Im W.-T."/>
        </authorList>
    </citation>
    <scope>NUCLEOTIDE SEQUENCE [LARGE SCALE GENOMIC DNA]</scope>
    <source>
        <strain evidence="2 3">R-3366</strain>
    </source>
</reference>
<feature type="transmembrane region" description="Helical" evidence="1">
    <location>
        <begin position="41"/>
        <end position="63"/>
    </location>
</feature>
<evidence type="ECO:0000313" key="2">
    <source>
        <dbReference type="EMBL" id="QIG42049.1"/>
    </source>
</evidence>
<sequence>MELDDWERDEWAGIERELAHDRPLVTKMAEPTARQLRRARWWWHFYPGGYVAVMLLWMVLALGGAQSEVLLEAALAFFVAWLVVEWRAHGRR</sequence>
<keyword evidence="1" id="KW-0472">Membrane</keyword>